<evidence type="ECO:0000313" key="11">
    <source>
        <dbReference type="Proteomes" id="UP000189580"/>
    </source>
</evidence>
<dbReference type="EMBL" id="CP014503">
    <property type="protein sequence ID" value="ANB14805.1"/>
    <property type="molecule type" value="Genomic_DNA"/>
</dbReference>
<comment type="subcellular location">
    <subcellularLocation>
        <location evidence="1">Membrane</location>
        <topology evidence="1">Multi-pass membrane protein</topology>
    </subcellularLocation>
</comment>
<dbReference type="GO" id="GO:0005886">
    <property type="term" value="C:plasma membrane"/>
    <property type="evidence" value="ECO:0007669"/>
    <property type="project" value="TreeGrafter"/>
</dbReference>
<feature type="transmembrane region" description="Helical" evidence="8">
    <location>
        <begin position="472"/>
        <end position="491"/>
    </location>
</feature>
<feature type="compositionally biased region" description="Basic and acidic residues" evidence="7">
    <location>
        <begin position="74"/>
        <end position="88"/>
    </location>
</feature>
<feature type="transmembrane region" description="Helical" evidence="8">
    <location>
        <begin position="415"/>
        <end position="436"/>
    </location>
</feature>
<evidence type="ECO:0000256" key="3">
    <source>
        <dbReference type="ARBA" id="ARBA00022692"/>
    </source>
</evidence>
<feature type="transmembrane region" description="Helical" evidence="8">
    <location>
        <begin position="535"/>
        <end position="552"/>
    </location>
</feature>
<dbReference type="PANTHER" id="PTHR23502:SF51">
    <property type="entry name" value="QUINIDINE RESISTANCE PROTEIN 1-RELATED"/>
    <property type="match status" value="1"/>
</dbReference>
<sequence>MSSSSTVGSSPLDAGFGSPPVDNRHELYSESGGLEDQEKRLEGHGQPESEKQLEAGNESESQNQSQKLQVNQRRVSDHDLYNDHENGNENHPIPLSLGPKDEENQNEPEMAKITTNASSFQPPVTIYGPYERYLITGIASWAAFFSTVSVPIYLPAFSAIGADFHVSTEKLNLTVTVYSVFQGLSPAFWAPMSDAYGRRPVYFLCFMLYIGACIGLALAKDYWTIFGLRMLQAAGIASTVATLNGVIADITSRRNRGIYMGISGGIGLLGNCFGPIIGGGITQGMGWRSIFWFLVIAACVTLLAIVFLLPETNRFIAGDGSIYPSNVINMSPYAFIRHKTRGVPFIKGEPEYDPSVIPERTNRVSFFGTIKLLRELDVVLVLIPNALHYTTWFMVLTSMSSLLSSEYGFSSSKVGLAYLASGAGSLLGSIVSGRLMTYRYRKVLAQFKADCAAKGKPVNMHEFTIQKARMDVTMAASIILCGSCIIYGWTIQKHVHYIVPILSTFLTSSSATYVINTSSTLLVDLFPNESASSTAVVNLTRCLLCAVGLAVVDKMIRSLGAGGAFTLMSGICILSMALIQIEINHGQKIDRRRRARKGLDNQRL</sequence>
<evidence type="ECO:0000256" key="7">
    <source>
        <dbReference type="SAM" id="MobiDB-lite"/>
    </source>
</evidence>
<dbReference type="SUPFAM" id="SSF103473">
    <property type="entry name" value="MFS general substrate transporter"/>
    <property type="match status" value="1"/>
</dbReference>
<proteinExistence type="inferred from homology"/>
<evidence type="ECO:0000256" key="5">
    <source>
        <dbReference type="ARBA" id="ARBA00023136"/>
    </source>
</evidence>
<feature type="transmembrane region" description="Helical" evidence="8">
    <location>
        <begin position="258"/>
        <end position="278"/>
    </location>
</feature>
<keyword evidence="2" id="KW-0813">Transport</keyword>
<feature type="compositionally biased region" description="Polar residues" evidence="7">
    <location>
        <begin position="58"/>
        <end position="73"/>
    </location>
</feature>
<dbReference type="InterPro" id="IPR036259">
    <property type="entry name" value="MFS_trans_sf"/>
</dbReference>
<reference evidence="10 11" key="1">
    <citation type="submission" date="2016-02" db="EMBL/GenBank/DDBJ databases">
        <title>Complete genome sequence and transcriptome regulation of the pentose utilising yeast Sugiyamaella lignohabitans.</title>
        <authorList>
            <person name="Bellasio M."/>
            <person name="Peymann A."/>
            <person name="Valli M."/>
            <person name="Sipitzky M."/>
            <person name="Graf A."/>
            <person name="Sauer M."/>
            <person name="Marx H."/>
            <person name="Mattanovich D."/>
        </authorList>
    </citation>
    <scope>NUCLEOTIDE SEQUENCE [LARGE SCALE GENOMIC DNA]</scope>
    <source>
        <strain evidence="10 11">CBS 10342</strain>
    </source>
</reference>
<evidence type="ECO:0000259" key="9">
    <source>
        <dbReference type="PROSITE" id="PS50850"/>
    </source>
</evidence>
<feature type="transmembrane region" description="Helical" evidence="8">
    <location>
        <begin position="290"/>
        <end position="309"/>
    </location>
</feature>
<keyword evidence="4 8" id="KW-1133">Transmembrane helix</keyword>
<evidence type="ECO:0000256" key="1">
    <source>
        <dbReference type="ARBA" id="ARBA00004141"/>
    </source>
</evidence>
<dbReference type="InterPro" id="IPR011701">
    <property type="entry name" value="MFS"/>
</dbReference>
<dbReference type="PANTHER" id="PTHR23502">
    <property type="entry name" value="MAJOR FACILITATOR SUPERFAMILY"/>
    <property type="match status" value="1"/>
</dbReference>
<keyword evidence="5 8" id="KW-0472">Membrane</keyword>
<feature type="domain" description="Major facilitator superfamily (MFS) profile" evidence="9">
    <location>
        <begin position="135"/>
        <end position="587"/>
    </location>
</feature>
<dbReference type="PROSITE" id="PS50850">
    <property type="entry name" value="MFS"/>
    <property type="match status" value="1"/>
</dbReference>
<feature type="region of interest" description="Disordered" evidence="7">
    <location>
        <begin position="1"/>
        <end position="104"/>
    </location>
</feature>
<dbReference type="Pfam" id="PF07690">
    <property type="entry name" value="MFS_1"/>
    <property type="match status" value="1"/>
</dbReference>
<dbReference type="RefSeq" id="XP_018737282.1">
    <property type="nucleotide sequence ID" value="XM_018879358.1"/>
</dbReference>
<evidence type="ECO:0000256" key="6">
    <source>
        <dbReference type="ARBA" id="ARBA00038347"/>
    </source>
</evidence>
<feature type="transmembrane region" description="Helical" evidence="8">
    <location>
        <begin position="376"/>
        <end position="395"/>
    </location>
</feature>
<accession>A0A167F432</accession>
<dbReference type="InterPro" id="IPR020846">
    <property type="entry name" value="MFS_dom"/>
</dbReference>
<protein>
    <submittedName>
        <fullName evidence="10">Qdr2p</fullName>
    </submittedName>
</protein>
<dbReference type="CDD" id="cd17323">
    <property type="entry name" value="MFS_Tpo1_MDR_like"/>
    <property type="match status" value="1"/>
</dbReference>
<evidence type="ECO:0000313" key="10">
    <source>
        <dbReference type="EMBL" id="ANB14805.1"/>
    </source>
</evidence>
<dbReference type="FunFam" id="1.20.1720.10:FF:000009">
    <property type="entry name" value="MFS multidrug transporter"/>
    <property type="match status" value="1"/>
</dbReference>
<evidence type="ECO:0000256" key="8">
    <source>
        <dbReference type="SAM" id="Phobius"/>
    </source>
</evidence>
<keyword evidence="3 8" id="KW-0812">Transmembrane</keyword>
<feature type="transmembrane region" description="Helical" evidence="8">
    <location>
        <begin position="497"/>
        <end position="515"/>
    </location>
</feature>
<dbReference type="KEGG" id="slb:AWJ20_2416"/>
<evidence type="ECO:0000256" key="4">
    <source>
        <dbReference type="ARBA" id="ARBA00022989"/>
    </source>
</evidence>
<dbReference type="OrthoDB" id="440553at2759"/>
<dbReference type="GeneID" id="30034325"/>
<gene>
    <name evidence="10" type="primary">QDR2</name>
    <name evidence="10" type="ORF">AWJ20_2416</name>
</gene>
<feature type="transmembrane region" description="Helical" evidence="8">
    <location>
        <begin position="564"/>
        <end position="583"/>
    </location>
</feature>
<comment type="similarity">
    <text evidence="6">Belongs to the major facilitator superfamily. CAR1 family.</text>
</comment>
<dbReference type="Gene3D" id="1.20.1720.10">
    <property type="entry name" value="Multidrug resistance protein D"/>
    <property type="match status" value="1"/>
</dbReference>
<keyword evidence="11" id="KW-1185">Reference proteome</keyword>
<dbReference type="GO" id="GO:0022857">
    <property type="term" value="F:transmembrane transporter activity"/>
    <property type="evidence" value="ECO:0007669"/>
    <property type="project" value="InterPro"/>
</dbReference>
<feature type="transmembrane region" description="Helical" evidence="8">
    <location>
        <begin position="173"/>
        <end position="189"/>
    </location>
</feature>
<dbReference type="Gene3D" id="1.20.1250.20">
    <property type="entry name" value="MFS general substrate transporter like domains"/>
    <property type="match status" value="1"/>
</dbReference>
<dbReference type="Proteomes" id="UP000189580">
    <property type="component" value="Chromosome b"/>
</dbReference>
<feature type="transmembrane region" description="Helical" evidence="8">
    <location>
        <begin position="225"/>
        <end position="246"/>
    </location>
</feature>
<feature type="transmembrane region" description="Helical" evidence="8">
    <location>
        <begin position="201"/>
        <end position="219"/>
    </location>
</feature>
<feature type="transmembrane region" description="Helical" evidence="8">
    <location>
        <begin position="133"/>
        <end position="153"/>
    </location>
</feature>
<evidence type="ECO:0000256" key="2">
    <source>
        <dbReference type="ARBA" id="ARBA00022448"/>
    </source>
</evidence>
<organism evidence="10 11">
    <name type="scientific">Sugiyamaella lignohabitans</name>
    <dbReference type="NCBI Taxonomy" id="796027"/>
    <lineage>
        <taxon>Eukaryota</taxon>
        <taxon>Fungi</taxon>
        <taxon>Dikarya</taxon>
        <taxon>Ascomycota</taxon>
        <taxon>Saccharomycotina</taxon>
        <taxon>Dipodascomycetes</taxon>
        <taxon>Dipodascales</taxon>
        <taxon>Trichomonascaceae</taxon>
        <taxon>Sugiyamaella</taxon>
    </lineage>
</organism>
<name>A0A167F432_9ASCO</name>
<feature type="compositionally biased region" description="Basic and acidic residues" evidence="7">
    <location>
        <begin position="36"/>
        <end position="53"/>
    </location>
</feature>
<dbReference type="AlphaFoldDB" id="A0A167F432"/>